<dbReference type="Proteomes" id="UP001218218">
    <property type="component" value="Unassembled WGS sequence"/>
</dbReference>
<evidence type="ECO:0000313" key="2">
    <source>
        <dbReference type="Proteomes" id="UP001218218"/>
    </source>
</evidence>
<protein>
    <submittedName>
        <fullName evidence="1">Uncharacterized protein</fullName>
    </submittedName>
</protein>
<gene>
    <name evidence="1" type="ORF">DFH08DRAFT_815891</name>
</gene>
<dbReference type="EMBL" id="JARIHO010000039">
    <property type="protein sequence ID" value="KAJ7328392.1"/>
    <property type="molecule type" value="Genomic_DNA"/>
</dbReference>
<name>A0AAD6ZLG7_9AGAR</name>
<organism evidence="1 2">
    <name type="scientific">Mycena albidolilacea</name>
    <dbReference type="NCBI Taxonomy" id="1033008"/>
    <lineage>
        <taxon>Eukaryota</taxon>
        <taxon>Fungi</taxon>
        <taxon>Dikarya</taxon>
        <taxon>Basidiomycota</taxon>
        <taxon>Agaricomycotina</taxon>
        <taxon>Agaricomycetes</taxon>
        <taxon>Agaricomycetidae</taxon>
        <taxon>Agaricales</taxon>
        <taxon>Marasmiineae</taxon>
        <taxon>Mycenaceae</taxon>
        <taxon>Mycena</taxon>
    </lineage>
</organism>
<keyword evidence="2" id="KW-1185">Reference proteome</keyword>
<accession>A0AAD6ZLG7</accession>
<sequence length="283" mass="31143">MSRKGLRLYNGYLTGCPMDIRDSISLEDCRKLFSDDLYPDLLLTSNQNGGVGETIMHRKLDINKKNHATVHVPPLSILNIWPGRGEVSASVKSLIVVAKGKSRVDGLCNSGLFKLRKARLTEEWLESIGDGGTVIMNTPSSVWVGELGTSTEPRGPAAGLWGERRPLVRGSGRGSLGVHNTAGQDSNTAFGKRQTEVNQNLNGTHSLARSQPHICSTLWSSVAWRMIGGGLSLDVAFYNFKCHDSKELKQTPPWSLLQWTSYEVLSKFGTRDTVTFTEMPKKI</sequence>
<dbReference type="AlphaFoldDB" id="A0AAD6ZLG7"/>
<comment type="caution">
    <text evidence="1">The sequence shown here is derived from an EMBL/GenBank/DDBJ whole genome shotgun (WGS) entry which is preliminary data.</text>
</comment>
<evidence type="ECO:0000313" key="1">
    <source>
        <dbReference type="EMBL" id="KAJ7328392.1"/>
    </source>
</evidence>
<reference evidence="1" key="1">
    <citation type="submission" date="2023-03" db="EMBL/GenBank/DDBJ databases">
        <title>Massive genome expansion in bonnet fungi (Mycena s.s.) driven by repeated elements and novel gene families across ecological guilds.</title>
        <authorList>
            <consortium name="Lawrence Berkeley National Laboratory"/>
            <person name="Harder C.B."/>
            <person name="Miyauchi S."/>
            <person name="Viragh M."/>
            <person name="Kuo A."/>
            <person name="Thoen E."/>
            <person name="Andreopoulos B."/>
            <person name="Lu D."/>
            <person name="Skrede I."/>
            <person name="Drula E."/>
            <person name="Henrissat B."/>
            <person name="Morin E."/>
            <person name="Kohler A."/>
            <person name="Barry K."/>
            <person name="LaButti K."/>
            <person name="Morin E."/>
            <person name="Salamov A."/>
            <person name="Lipzen A."/>
            <person name="Mereny Z."/>
            <person name="Hegedus B."/>
            <person name="Baldrian P."/>
            <person name="Stursova M."/>
            <person name="Weitz H."/>
            <person name="Taylor A."/>
            <person name="Grigoriev I.V."/>
            <person name="Nagy L.G."/>
            <person name="Martin F."/>
            <person name="Kauserud H."/>
        </authorList>
    </citation>
    <scope>NUCLEOTIDE SEQUENCE</scope>
    <source>
        <strain evidence="1">CBHHK002</strain>
    </source>
</reference>
<proteinExistence type="predicted"/>